<dbReference type="Proteomes" id="UP000654913">
    <property type="component" value="Chromosome 5"/>
</dbReference>
<keyword evidence="2" id="KW-0134">Cell wall</keyword>
<evidence type="ECO:0000256" key="3">
    <source>
        <dbReference type="SAM" id="SignalP"/>
    </source>
</evidence>
<dbReference type="EMBL" id="AP024447">
    <property type="protein sequence ID" value="BCS25329.1"/>
    <property type="molecule type" value="Genomic_DNA"/>
</dbReference>
<comment type="subcellular location">
    <subcellularLocation>
        <location evidence="2">Secreted</location>
        <location evidence="2">Cell wall</location>
    </subcellularLocation>
</comment>
<keyword evidence="5" id="KW-1185">Reference proteome</keyword>
<keyword evidence="2" id="KW-0964">Secreted</keyword>
<reference evidence="4" key="2">
    <citation type="submission" date="2021-02" db="EMBL/GenBank/DDBJ databases">
        <title>Aspergillus puulaauensis MK2 genome sequence.</title>
        <authorList>
            <person name="Futagami T."/>
            <person name="Mori K."/>
            <person name="Kadooka C."/>
            <person name="Tanaka T."/>
        </authorList>
    </citation>
    <scope>NUCLEOTIDE SEQUENCE</scope>
    <source>
        <strain evidence="4">MK2</strain>
    </source>
</reference>
<dbReference type="OrthoDB" id="4225815at2759"/>
<evidence type="ECO:0000313" key="4">
    <source>
        <dbReference type="EMBL" id="BCS25329.1"/>
    </source>
</evidence>
<dbReference type="RefSeq" id="XP_041557523.1">
    <property type="nucleotide sequence ID" value="XM_041704993.1"/>
</dbReference>
<keyword evidence="2 3" id="KW-0732">Signal</keyword>
<dbReference type="GO" id="GO:0005199">
    <property type="term" value="F:structural constituent of cell wall"/>
    <property type="evidence" value="ECO:0007669"/>
    <property type="project" value="InterPro"/>
</dbReference>
<dbReference type="KEGG" id="apuu:APUU_50040S"/>
<evidence type="ECO:0000256" key="2">
    <source>
        <dbReference type="RuleBase" id="RU365009"/>
    </source>
</evidence>
<dbReference type="Pfam" id="PF01185">
    <property type="entry name" value="Hydrophobin"/>
    <property type="match status" value="1"/>
</dbReference>
<dbReference type="GO" id="GO:0009277">
    <property type="term" value="C:fungal-type cell wall"/>
    <property type="evidence" value="ECO:0007669"/>
    <property type="project" value="InterPro"/>
</dbReference>
<feature type="signal peptide" evidence="3">
    <location>
        <begin position="1"/>
        <end position="15"/>
    </location>
</feature>
<proteinExistence type="inferred from homology"/>
<feature type="chain" id="PRO_5030532283" description="Hydrophobin" evidence="3">
    <location>
        <begin position="16"/>
        <end position="152"/>
    </location>
</feature>
<sequence>MKFLATVLFAAIAMASPQSDGGGAGNSDIKFPVDPELTIQQAEAKCGNDAQVFCCNKAMYTHDITTSDTDPLPGVVQTALGGGPGGDGLGLFGQCKDMTARVPVLNVVGGGVDRKAAESCKRNIACCPSSSAESNGNLVGADKPCVAVGSLL</sequence>
<dbReference type="AlphaFoldDB" id="A0A7R8AMS3"/>
<name>A0A7R8AMS3_9EURO</name>
<keyword evidence="1 2" id="KW-1015">Disulfide bond</keyword>
<evidence type="ECO:0000256" key="1">
    <source>
        <dbReference type="ARBA" id="ARBA00023157"/>
    </source>
</evidence>
<dbReference type="GeneID" id="64975334"/>
<reference evidence="4" key="1">
    <citation type="submission" date="2021-01" db="EMBL/GenBank/DDBJ databases">
        <authorList>
            <consortium name="Aspergillus puulaauensis MK2 genome sequencing consortium"/>
            <person name="Kazuki M."/>
            <person name="Futagami T."/>
        </authorList>
    </citation>
    <scope>NUCLEOTIDE SEQUENCE</scope>
    <source>
        <strain evidence="4">MK2</strain>
    </source>
</reference>
<comment type="similarity">
    <text evidence="2">Belongs to the fungal hydrophobin family.</text>
</comment>
<protein>
    <recommendedName>
        <fullName evidence="2">Hydrophobin</fullName>
    </recommendedName>
</protein>
<organism evidence="4 5">
    <name type="scientific">Aspergillus puulaauensis</name>
    <dbReference type="NCBI Taxonomy" id="1220207"/>
    <lineage>
        <taxon>Eukaryota</taxon>
        <taxon>Fungi</taxon>
        <taxon>Dikarya</taxon>
        <taxon>Ascomycota</taxon>
        <taxon>Pezizomycotina</taxon>
        <taxon>Eurotiomycetes</taxon>
        <taxon>Eurotiomycetidae</taxon>
        <taxon>Eurotiales</taxon>
        <taxon>Aspergillaceae</taxon>
        <taxon>Aspergillus</taxon>
    </lineage>
</organism>
<dbReference type="InterPro" id="IPR001338">
    <property type="entry name" value="Class_I_Hydrophobin"/>
</dbReference>
<gene>
    <name evidence="4" type="ORF">APUU_50040S</name>
</gene>
<dbReference type="SMART" id="SM00075">
    <property type="entry name" value="HYDRO"/>
    <property type="match status" value="1"/>
</dbReference>
<accession>A0A7R8AMS3</accession>
<evidence type="ECO:0000313" key="5">
    <source>
        <dbReference type="Proteomes" id="UP000654913"/>
    </source>
</evidence>